<dbReference type="Proteomes" id="UP000663882">
    <property type="component" value="Unassembled WGS sequence"/>
</dbReference>
<dbReference type="CDD" id="cd00637">
    <property type="entry name" value="7tm_classA_rhodopsin-like"/>
    <property type="match status" value="1"/>
</dbReference>
<gene>
    <name evidence="11" type="ORF">RFH988_LOCUS19739</name>
</gene>
<comment type="caution">
    <text evidence="11">The sequence shown here is derived from an EMBL/GenBank/DDBJ whole genome shotgun (WGS) entry which is preliminary data.</text>
</comment>
<dbReference type="PANTHER" id="PTHR24229">
    <property type="entry name" value="NEUROPEPTIDES RECEPTOR"/>
    <property type="match status" value="1"/>
</dbReference>
<comment type="subcellular location">
    <subcellularLocation>
        <location evidence="1">Cell membrane</location>
        <topology evidence="1">Multi-pass membrane protein</topology>
    </subcellularLocation>
</comment>
<keyword evidence="8" id="KW-0807">Transducer</keyword>
<keyword evidence="6 9" id="KW-0472">Membrane</keyword>
<reference evidence="11" key="1">
    <citation type="submission" date="2021-02" db="EMBL/GenBank/DDBJ databases">
        <authorList>
            <person name="Nowell W R."/>
        </authorList>
    </citation>
    <scope>NUCLEOTIDE SEQUENCE</scope>
</reference>
<dbReference type="GO" id="GO:0007218">
    <property type="term" value="P:neuropeptide signaling pathway"/>
    <property type="evidence" value="ECO:0007669"/>
    <property type="project" value="TreeGrafter"/>
</dbReference>
<name>A0A814PQS6_9BILA</name>
<feature type="transmembrane region" description="Helical" evidence="9">
    <location>
        <begin position="260"/>
        <end position="282"/>
    </location>
</feature>
<feature type="transmembrane region" description="Helical" evidence="9">
    <location>
        <begin position="15"/>
        <end position="42"/>
    </location>
</feature>
<evidence type="ECO:0000256" key="6">
    <source>
        <dbReference type="ARBA" id="ARBA00023136"/>
    </source>
</evidence>
<sequence length="309" mass="35585">MTSNNNSTTTNIQSWFIPVEILMIVSTIIATLLACIFLSIIVTNRTCRTVSLMLVGNSCLVAILFGCITLSMALFTLENDIKQIVFQDSLCIFRGYMGYITCFLQNYSYALQAIYRYIIVVHPARVSWQSARFQAFLIGIKWILSIIYSLPLLLTGEIIYNVDNQICQISLRLSPIMVYTTLCIYTIPLTIIMLVYFKLFRYVHEMSKHVTPTNTLFHARRELEMVRRIVFLVIILVVLGLPYLIFILISFVTIPPKYHFRIAYLFVDVSSVFIMIALFQFTEPVKTILLRMISVMSNVVKPMSNQLNE</sequence>
<evidence type="ECO:0000256" key="8">
    <source>
        <dbReference type="ARBA" id="ARBA00023224"/>
    </source>
</evidence>
<dbReference type="PANTHER" id="PTHR24229:SF40">
    <property type="entry name" value="ALLATOSTATIN C RECEPTOR 1-RELATED"/>
    <property type="match status" value="1"/>
</dbReference>
<dbReference type="AlphaFoldDB" id="A0A814PQS6"/>
<feature type="transmembrane region" description="Helical" evidence="9">
    <location>
        <begin position="54"/>
        <end position="76"/>
    </location>
</feature>
<dbReference type="GO" id="GO:0043005">
    <property type="term" value="C:neuron projection"/>
    <property type="evidence" value="ECO:0007669"/>
    <property type="project" value="TreeGrafter"/>
</dbReference>
<evidence type="ECO:0000256" key="9">
    <source>
        <dbReference type="SAM" id="Phobius"/>
    </source>
</evidence>
<dbReference type="Pfam" id="PF00001">
    <property type="entry name" value="7tm_1"/>
    <property type="match status" value="1"/>
</dbReference>
<dbReference type="PROSITE" id="PS50262">
    <property type="entry name" value="G_PROTEIN_RECEP_F1_2"/>
    <property type="match status" value="1"/>
</dbReference>
<keyword evidence="3 9" id="KW-0812">Transmembrane</keyword>
<keyword evidence="7" id="KW-0675">Receptor</keyword>
<accession>A0A814PQS6</accession>
<dbReference type="InterPro" id="IPR000276">
    <property type="entry name" value="GPCR_Rhodpsn"/>
</dbReference>
<evidence type="ECO:0000256" key="5">
    <source>
        <dbReference type="ARBA" id="ARBA00023040"/>
    </source>
</evidence>
<dbReference type="SUPFAM" id="SSF81321">
    <property type="entry name" value="Family A G protein-coupled receptor-like"/>
    <property type="match status" value="1"/>
</dbReference>
<dbReference type="Gene3D" id="1.20.1070.10">
    <property type="entry name" value="Rhodopsin 7-helix transmembrane proteins"/>
    <property type="match status" value="1"/>
</dbReference>
<keyword evidence="5" id="KW-0297">G-protein coupled receptor</keyword>
<evidence type="ECO:0000256" key="3">
    <source>
        <dbReference type="ARBA" id="ARBA00022692"/>
    </source>
</evidence>
<dbReference type="PRINTS" id="PR00237">
    <property type="entry name" value="GPCRRHODOPSN"/>
</dbReference>
<protein>
    <recommendedName>
        <fullName evidence="10">G-protein coupled receptors family 1 profile domain-containing protein</fullName>
    </recommendedName>
</protein>
<dbReference type="OrthoDB" id="10025835at2759"/>
<feature type="transmembrane region" description="Helical" evidence="9">
    <location>
        <begin position="135"/>
        <end position="156"/>
    </location>
</feature>
<organism evidence="11 12">
    <name type="scientific">Rotaria sordida</name>
    <dbReference type="NCBI Taxonomy" id="392033"/>
    <lineage>
        <taxon>Eukaryota</taxon>
        <taxon>Metazoa</taxon>
        <taxon>Spiralia</taxon>
        <taxon>Gnathifera</taxon>
        <taxon>Rotifera</taxon>
        <taxon>Eurotatoria</taxon>
        <taxon>Bdelloidea</taxon>
        <taxon>Philodinida</taxon>
        <taxon>Philodinidae</taxon>
        <taxon>Rotaria</taxon>
    </lineage>
</organism>
<feature type="domain" description="G-protein coupled receptors family 1 profile" evidence="10">
    <location>
        <begin position="33"/>
        <end position="278"/>
    </location>
</feature>
<feature type="transmembrane region" description="Helical" evidence="9">
    <location>
        <begin position="96"/>
        <end position="115"/>
    </location>
</feature>
<dbReference type="GO" id="GO:0005886">
    <property type="term" value="C:plasma membrane"/>
    <property type="evidence" value="ECO:0007669"/>
    <property type="project" value="UniProtKB-SubCell"/>
</dbReference>
<dbReference type="GO" id="GO:0004930">
    <property type="term" value="F:G protein-coupled receptor activity"/>
    <property type="evidence" value="ECO:0007669"/>
    <property type="project" value="UniProtKB-KW"/>
</dbReference>
<evidence type="ECO:0000256" key="2">
    <source>
        <dbReference type="ARBA" id="ARBA00022475"/>
    </source>
</evidence>
<evidence type="ECO:0000259" key="10">
    <source>
        <dbReference type="PROSITE" id="PS50262"/>
    </source>
</evidence>
<proteinExistence type="predicted"/>
<keyword evidence="4 9" id="KW-1133">Transmembrane helix</keyword>
<evidence type="ECO:0000313" key="11">
    <source>
        <dbReference type="EMBL" id="CAF1109175.1"/>
    </source>
</evidence>
<evidence type="ECO:0000313" key="12">
    <source>
        <dbReference type="Proteomes" id="UP000663882"/>
    </source>
</evidence>
<evidence type="ECO:0000256" key="7">
    <source>
        <dbReference type="ARBA" id="ARBA00023170"/>
    </source>
</evidence>
<feature type="transmembrane region" description="Helical" evidence="9">
    <location>
        <begin position="176"/>
        <end position="197"/>
    </location>
</feature>
<keyword evidence="2" id="KW-1003">Cell membrane</keyword>
<dbReference type="InterPro" id="IPR017452">
    <property type="entry name" value="GPCR_Rhodpsn_7TM"/>
</dbReference>
<dbReference type="EMBL" id="CAJNOO010001174">
    <property type="protein sequence ID" value="CAF1109175.1"/>
    <property type="molecule type" value="Genomic_DNA"/>
</dbReference>
<evidence type="ECO:0000256" key="4">
    <source>
        <dbReference type="ARBA" id="ARBA00022989"/>
    </source>
</evidence>
<dbReference type="GO" id="GO:0042923">
    <property type="term" value="F:neuropeptide binding"/>
    <property type="evidence" value="ECO:0007669"/>
    <property type="project" value="TreeGrafter"/>
</dbReference>
<feature type="transmembrane region" description="Helical" evidence="9">
    <location>
        <begin position="229"/>
        <end position="254"/>
    </location>
</feature>
<evidence type="ECO:0000256" key="1">
    <source>
        <dbReference type="ARBA" id="ARBA00004651"/>
    </source>
</evidence>